<dbReference type="EMBL" id="JAPMOS010000010">
    <property type="protein sequence ID" value="KAJ4460918.1"/>
    <property type="molecule type" value="Genomic_DNA"/>
</dbReference>
<feature type="compositionally biased region" description="Low complexity" evidence="1">
    <location>
        <begin position="80"/>
        <end position="90"/>
    </location>
</feature>
<gene>
    <name evidence="2" type="ORF">PAPYR_2764</name>
</gene>
<organism evidence="2 3">
    <name type="scientific">Paratrimastix pyriformis</name>
    <dbReference type="NCBI Taxonomy" id="342808"/>
    <lineage>
        <taxon>Eukaryota</taxon>
        <taxon>Metamonada</taxon>
        <taxon>Preaxostyla</taxon>
        <taxon>Paratrimastigidae</taxon>
        <taxon>Paratrimastix</taxon>
    </lineage>
</organism>
<comment type="caution">
    <text evidence="2">The sequence shown here is derived from an EMBL/GenBank/DDBJ whole genome shotgun (WGS) entry which is preliminary data.</text>
</comment>
<feature type="compositionally biased region" description="Low complexity" evidence="1">
    <location>
        <begin position="102"/>
        <end position="111"/>
    </location>
</feature>
<keyword evidence="3" id="KW-1185">Reference proteome</keyword>
<reference evidence="2" key="1">
    <citation type="journal article" date="2022" name="bioRxiv">
        <title>Genomics of Preaxostyla Flagellates Illuminates Evolutionary Transitions and the Path Towards Mitochondrial Loss.</title>
        <authorList>
            <person name="Novak L.V.F."/>
            <person name="Treitli S.C."/>
            <person name="Pyrih J."/>
            <person name="Halakuc P."/>
            <person name="Pipaliya S.V."/>
            <person name="Vacek V."/>
            <person name="Brzon O."/>
            <person name="Soukal P."/>
            <person name="Eme L."/>
            <person name="Dacks J.B."/>
            <person name="Karnkowska A."/>
            <person name="Elias M."/>
            <person name="Hampl V."/>
        </authorList>
    </citation>
    <scope>NUCLEOTIDE SEQUENCE</scope>
    <source>
        <strain evidence="2">RCP-MX</strain>
    </source>
</reference>
<feature type="region of interest" description="Disordered" evidence="1">
    <location>
        <begin position="1"/>
        <end position="29"/>
    </location>
</feature>
<name>A0ABQ8UP06_9EUKA</name>
<proteinExistence type="predicted"/>
<feature type="compositionally biased region" description="Pro residues" evidence="1">
    <location>
        <begin position="91"/>
        <end position="101"/>
    </location>
</feature>
<accession>A0ABQ8UP06</accession>
<protein>
    <submittedName>
        <fullName evidence="2">Uncharacterized protein</fullName>
    </submittedName>
</protein>
<feature type="region of interest" description="Disordered" evidence="1">
    <location>
        <begin position="67"/>
        <end position="119"/>
    </location>
</feature>
<sequence length="261" mass="26374">MSEADTGTEASLLSEDPSISAGHPPPVSPYAALMQAVKAAAPAAPPAAKPAMPRMFSKTSVGSLSLDDLALTPRDKEKSPTPATAATPTTLPNPVPSPAAPTPSLATRTPLVAPPRGPVKDVLDLSLTLDSSLATSDLEPSPRKPPGASPLQAPPVTAKPTPTPAAVAAPPPKRDPVDLSMTLGDSSTDLLDEPTTPPMRSARPSTLPVIAEPTPSTPVPPRAAPPAASSAKPAAVLRPDPEDVSLSLLDDDEPPAAPARQ</sequence>
<feature type="compositionally biased region" description="Low complexity" evidence="1">
    <location>
        <begin position="154"/>
        <end position="168"/>
    </location>
</feature>
<feature type="region of interest" description="Disordered" evidence="1">
    <location>
        <begin position="133"/>
        <end position="261"/>
    </location>
</feature>
<feature type="compositionally biased region" description="Pro residues" evidence="1">
    <location>
        <begin position="215"/>
        <end position="224"/>
    </location>
</feature>
<evidence type="ECO:0000256" key="1">
    <source>
        <dbReference type="SAM" id="MobiDB-lite"/>
    </source>
</evidence>
<evidence type="ECO:0000313" key="2">
    <source>
        <dbReference type="EMBL" id="KAJ4460918.1"/>
    </source>
</evidence>
<evidence type="ECO:0000313" key="3">
    <source>
        <dbReference type="Proteomes" id="UP001141327"/>
    </source>
</evidence>
<dbReference type="Proteomes" id="UP001141327">
    <property type="component" value="Unassembled WGS sequence"/>
</dbReference>
<feature type="compositionally biased region" description="Low complexity" evidence="1">
    <location>
        <begin position="225"/>
        <end position="235"/>
    </location>
</feature>